<feature type="signal peptide" evidence="1">
    <location>
        <begin position="1"/>
        <end position="17"/>
    </location>
</feature>
<proteinExistence type="predicted"/>
<dbReference type="EMBL" id="ML734569">
    <property type="protein sequence ID" value="KAB8249796.1"/>
    <property type="molecule type" value="Genomic_DNA"/>
</dbReference>
<accession>A0A5N6H5F6</accession>
<dbReference type="AlphaFoldDB" id="A0A5N6H5F6"/>
<evidence type="ECO:0000313" key="2">
    <source>
        <dbReference type="EMBL" id="KAB8249796.1"/>
    </source>
</evidence>
<dbReference type="Proteomes" id="UP000325434">
    <property type="component" value="Unassembled WGS sequence"/>
</dbReference>
<feature type="chain" id="PRO_5024873309" description="BTB domain-containing protein" evidence="1">
    <location>
        <begin position="18"/>
        <end position="286"/>
    </location>
</feature>
<evidence type="ECO:0008006" key="3">
    <source>
        <dbReference type="Google" id="ProtNLM"/>
    </source>
</evidence>
<evidence type="ECO:0000256" key="1">
    <source>
        <dbReference type="SAM" id="SignalP"/>
    </source>
</evidence>
<dbReference type="VEuPathDB" id="FungiDB:AFLA_012669"/>
<name>A0A5N6H5F6_ASPFL</name>
<sequence>MTAPILFFFIRHSAVLSLSFSITSGIGDETNKYSLSVSHVAEKSCAQFDTKRLIMSSLPVTRKYPLTHTHTPMNHLSSPSAPSATAMDYIIDPEGDMLLIVEECSGNLHLDLVQKGNSGQPVAIAKTVMLKIRVSSKHLTLASSYFRQRLVPETDDHRPVEKDVVPACVEDVDALLIMLDIIHGQTRKVPRSITFKKLFMIAVLVEHYECVEAMEAFAEVWAEKLKGEIPVVYSEDLVKWIGIAWIFRLESLFQKTTRTAIRRCTGPISAMDVPIPLALIGESTGS</sequence>
<dbReference type="VEuPathDB" id="FungiDB:F9C07_2225300"/>
<gene>
    <name evidence="2" type="ORF">BDV35DRAFT_377895</name>
</gene>
<reference evidence="2" key="1">
    <citation type="submission" date="2019-04" db="EMBL/GenBank/DDBJ databases">
        <title>Friends and foes A comparative genomics study of 23 Aspergillus species from section Flavi.</title>
        <authorList>
            <consortium name="DOE Joint Genome Institute"/>
            <person name="Kjaerbolling I."/>
            <person name="Vesth T."/>
            <person name="Frisvad J.C."/>
            <person name="Nybo J.L."/>
            <person name="Theobald S."/>
            <person name="Kildgaard S."/>
            <person name="Isbrandt T."/>
            <person name="Kuo A."/>
            <person name="Sato A."/>
            <person name="Lyhne E.K."/>
            <person name="Kogle M.E."/>
            <person name="Wiebenga A."/>
            <person name="Kun R.S."/>
            <person name="Lubbers R.J."/>
            <person name="Makela M.R."/>
            <person name="Barry K."/>
            <person name="Chovatia M."/>
            <person name="Clum A."/>
            <person name="Daum C."/>
            <person name="Haridas S."/>
            <person name="He G."/>
            <person name="LaButti K."/>
            <person name="Lipzen A."/>
            <person name="Mondo S."/>
            <person name="Riley R."/>
            <person name="Salamov A."/>
            <person name="Simmons B.A."/>
            <person name="Magnuson J.K."/>
            <person name="Henrissat B."/>
            <person name="Mortensen U.H."/>
            <person name="Larsen T.O."/>
            <person name="Devries R.P."/>
            <person name="Grigoriev I.V."/>
            <person name="Machida M."/>
            <person name="Baker S.E."/>
            <person name="Andersen M.R."/>
        </authorList>
    </citation>
    <scope>NUCLEOTIDE SEQUENCE [LARGE SCALE GENOMIC DNA]</scope>
    <source>
        <strain evidence="2">CBS 121.62</strain>
    </source>
</reference>
<keyword evidence="1" id="KW-0732">Signal</keyword>
<protein>
    <recommendedName>
        <fullName evidence="3">BTB domain-containing protein</fullName>
    </recommendedName>
</protein>
<organism evidence="2">
    <name type="scientific">Aspergillus flavus</name>
    <dbReference type="NCBI Taxonomy" id="5059"/>
    <lineage>
        <taxon>Eukaryota</taxon>
        <taxon>Fungi</taxon>
        <taxon>Dikarya</taxon>
        <taxon>Ascomycota</taxon>
        <taxon>Pezizomycotina</taxon>
        <taxon>Eurotiomycetes</taxon>
        <taxon>Eurotiomycetidae</taxon>
        <taxon>Eurotiales</taxon>
        <taxon>Aspergillaceae</taxon>
        <taxon>Aspergillus</taxon>
        <taxon>Aspergillus subgen. Circumdati</taxon>
    </lineage>
</organism>